<evidence type="ECO:0000313" key="2">
    <source>
        <dbReference type="Proteomes" id="UP000254569"/>
    </source>
</evidence>
<dbReference type="Proteomes" id="UP000254569">
    <property type="component" value="Unassembled WGS sequence"/>
</dbReference>
<evidence type="ECO:0000313" key="1">
    <source>
        <dbReference type="EMBL" id="SUE16615.1"/>
    </source>
</evidence>
<gene>
    <name evidence="1" type="ORF">NCTC13296_03501</name>
</gene>
<organism evidence="1 2">
    <name type="scientific">Rhodococcus gordoniae</name>
    <dbReference type="NCBI Taxonomy" id="223392"/>
    <lineage>
        <taxon>Bacteria</taxon>
        <taxon>Bacillati</taxon>
        <taxon>Actinomycetota</taxon>
        <taxon>Actinomycetes</taxon>
        <taxon>Mycobacteriales</taxon>
        <taxon>Nocardiaceae</taxon>
        <taxon>Rhodococcus</taxon>
    </lineage>
</organism>
<dbReference type="EMBL" id="UGVI01000001">
    <property type="protein sequence ID" value="SUE16615.1"/>
    <property type="molecule type" value="Genomic_DNA"/>
</dbReference>
<dbReference type="AlphaFoldDB" id="A0A379M5B5"/>
<sequence>MPQYAVVLTQSVSHTVFLEADSKEEAAESAINQGTGSLCHQCSSITDLDPVGREVCMVESEEERA</sequence>
<accession>A0A379M5B5</accession>
<keyword evidence="2" id="KW-1185">Reference proteome</keyword>
<proteinExistence type="predicted"/>
<name>A0A379M5B5_9NOCA</name>
<dbReference type="RefSeq" id="WP_147290705.1">
    <property type="nucleotide sequence ID" value="NZ_LPZN01000036.1"/>
</dbReference>
<protein>
    <submittedName>
        <fullName evidence="1">Uncharacterized protein</fullName>
    </submittedName>
</protein>
<reference evidence="1 2" key="1">
    <citation type="submission" date="2018-06" db="EMBL/GenBank/DDBJ databases">
        <authorList>
            <consortium name="Pathogen Informatics"/>
            <person name="Doyle S."/>
        </authorList>
    </citation>
    <scope>NUCLEOTIDE SEQUENCE [LARGE SCALE GENOMIC DNA]</scope>
    <source>
        <strain evidence="1 2">NCTC13296</strain>
    </source>
</reference>